<protein>
    <submittedName>
        <fullName evidence="4">Uncharacterized protein</fullName>
    </submittedName>
</protein>
<dbReference type="GeneID" id="57133747"/>
<feature type="compositionally biased region" description="Low complexity" evidence="1">
    <location>
        <begin position="38"/>
        <end position="53"/>
    </location>
</feature>
<organism evidence="4 5">
    <name type="scientific">Latilactobacillus sakei</name>
    <name type="common">Lactobacillus sakei</name>
    <dbReference type="NCBI Taxonomy" id="1599"/>
    <lineage>
        <taxon>Bacteria</taxon>
        <taxon>Bacillati</taxon>
        <taxon>Bacillota</taxon>
        <taxon>Bacilli</taxon>
        <taxon>Lactobacillales</taxon>
        <taxon>Lactobacillaceae</taxon>
        <taxon>Latilactobacillus</taxon>
    </lineage>
</organism>
<dbReference type="RefSeq" id="WP_035146936.1">
    <property type="nucleotide sequence ID" value="NZ_CAKMCP010000001.1"/>
</dbReference>
<sequence length="239" mass="27695">MKKVIISFILLLSLICLAPTATYARAGGASGGGGGSTSSGSFRGSTSTTTDRTTNNYYGRRGYYGPRSFLNNLVFAIFFIISAFLMIIRKKRDWLARRHERALSRTVTIDDATRERFEECFYQIEAAWTTNDLSLVAPLMTPHFQRQQQRILNRYQRQHKHNQLESLTIISEELILSDNPNVRKVLVTAQMRDYFTNDRLSDEDNEKRREATYIERFSEIWEFKQVDGQYLVNHIDQSL</sequence>
<gene>
    <name evidence="4" type="ORF">LAS9267_00337</name>
</gene>
<evidence type="ECO:0000256" key="2">
    <source>
        <dbReference type="SAM" id="Phobius"/>
    </source>
</evidence>
<dbReference type="EMBL" id="OKRC01000001">
    <property type="protein sequence ID" value="SPE18852.1"/>
    <property type="molecule type" value="Genomic_DNA"/>
</dbReference>
<comment type="caution">
    <text evidence="4">The sequence shown here is derived from an EMBL/GenBank/DDBJ whole genome shotgun (WGS) entry which is preliminary data.</text>
</comment>
<keyword evidence="2" id="KW-0812">Transmembrane</keyword>
<keyword evidence="2" id="KW-0472">Membrane</keyword>
<evidence type="ECO:0000256" key="1">
    <source>
        <dbReference type="SAM" id="MobiDB-lite"/>
    </source>
</evidence>
<proteinExistence type="predicted"/>
<dbReference type="Proteomes" id="UP000239650">
    <property type="component" value="Unassembled WGS sequence"/>
</dbReference>
<feature type="region of interest" description="Disordered" evidence="1">
    <location>
        <begin position="29"/>
        <end position="53"/>
    </location>
</feature>
<evidence type="ECO:0000313" key="5">
    <source>
        <dbReference type="Proteomes" id="UP000239650"/>
    </source>
</evidence>
<dbReference type="AlphaFoldDB" id="A0A9N7P770"/>
<reference evidence="4 5" key="1">
    <citation type="submission" date="2018-02" db="EMBL/GenBank/DDBJ databases">
        <authorList>
            <person name="Rodrigo-Torres L."/>
            <person name="Arahal R. D."/>
            <person name="Lucena T."/>
        </authorList>
    </citation>
    <scope>NUCLEOTIDE SEQUENCE [LARGE SCALE GENOMIC DNA]</scope>
    <source>
        <strain evidence="4 5">CECT 9267</strain>
    </source>
</reference>
<feature type="transmembrane region" description="Helical" evidence="2">
    <location>
        <begin position="69"/>
        <end position="88"/>
    </location>
</feature>
<feature type="signal peptide" evidence="3">
    <location>
        <begin position="1"/>
        <end position="18"/>
    </location>
</feature>
<accession>A0A9N7P770</accession>
<evidence type="ECO:0000256" key="3">
    <source>
        <dbReference type="SAM" id="SignalP"/>
    </source>
</evidence>
<evidence type="ECO:0000313" key="4">
    <source>
        <dbReference type="EMBL" id="SPE18852.1"/>
    </source>
</evidence>
<keyword evidence="2" id="KW-1133">Transmembrane helix</keyword>
<name>A0A9N7P770_LATSK</name>
<keyword evidence="3" id="KW-0732">Signal</keyword>
<feature type="chain" id="PRO_5043714407" evidence="3">
    <location>
        <begin position="19"/>
        <end position="239"/>
    </location>
</feature>